<feature type="region of interest" description="Disordered" evidence="1">
    <location>
        <begin position="82"/>
        <end position="112"/>
    </location>
</feature>
<accession>A0A0R3SEA9</accession>
<reference evidence="4 6" key="3">
    <citation type="submission" date="2019-07" db="EMBL/GenBank/DDBJ databases">
        <authorList>
            <person name="Jastrzebski P J."/>
            <person name="Paukszto L."/>
            <person name="Jastrzebski P J."/>
        </authorList>
    </citation>
    <scope>NUCLEOTIDE SEQUENCE [LARGE SCALE GENOMIC DNA]</scope>
    <source>
        <strain evidence="4 6">WMS-il1</strain>
    </source>
</reference>
<reference evidence="3 5" key="2">
    <citation type="submission" date="2018-11" db="EMBL/GenBank/DDBJ databases">
        <authorList>
            <consortium name="Pathogen Informatics"/>
        </authorList>
    </citation>
    <scope>NUCLEOTIDE SEQUENCE [LARGE SCALE GENOMIC DNA]</scope>
</reference>
<evidence type="ECO:0000313" key="4">
    <source>
        <dbReference type="EMBL" id="VUZ54283.1"/>
    </source>
</evidence>
<feature type="region of interest" description="Disordered" evidence="1">
    <location>
        <begin position="23"/>
        <end position="57"/>
    </location>
</feature>
<proteinExistence type="predicted"/>
<dbReference type="EMBL" id="UYSG01000870">
    <property type="protein sequence ID" value="VDL27152.1"/>
    <property type="molecule type" value="Genomic_DNA"/>
</dbReference>
<dbReference type="EMBL" id="CABIJS010000611">
    <property type="protein sequence ID" value="VUZ54283.1"/>
    <property type="molecule type" value="Genomic_DNA"/>
</dbReference>
<evidence type="ECO:0000256" key="1">
    <source>
        <dbReference type="SAM" id="MobiDB-lite"/>
    </source>
</evidence>
<organism evidence="7">
    <name type="scientific">Hymenolepis diminuta</name>
    <name type="common">Rat tapeworm</name>
    <dbReference type="NCBI Taxonomy" id="6216"/>
    <lineage>
        <taxon>Eukaryota</taxon>
        <taxon>Metazoa</taxon>
        <taxon>Spiralia</taxon>
        <taxon>Lophotrochozoa</taxon>
        <taxon>Platyhelminthes</taxon>
        <taxon>Cestoda</taxon>
        <taxon>Eucestoda</taxon>
        <taxon>Cyclophyllidea</taxon>
        <taxon>Hymenolepididae</taxon>
        <taxon>Hymenolepis</taxon>
    </lineage>
</organism>
<evidence type="ECO:0000313" key="3">
    <source>
        <dbReference type="EMBL" id="VDL27152.1"/>
    </source>
</evidence>
<dbReference type="WBParaSite" id="HDID_0000308901-mRNA-1">
    <property type="protein sequence ID" value="HDID_0000308901-mRNA-1"/>
    <property type="gene ID" value="HDID_0000308901"/>
</dbReference>
<evidence type="ECO:0000313" key="5">
    <source>
        <dbReference type="Proteomes" id="UP000274504"/>
    </source>
</evidence>
<protein>
    <submittedName>
        <fullName evidence="7">Secreted protein</fullName>
    </submittedName>
</protein>
<evidence type="ECO:0000313" key="7">
    <source>
        <dbReference type="WBParaSite" id="HDID_0000308901-mRNA-1"/>
    </source>
</evidence>
<dbReference type="AlphaFoldDB" id="A0A0R3SEA9"/>
<name>A0A0R3SEA9_HYMDI</name>
<dbReference type="Proteomes" id="UP000321570">
    <property type="component" value="Unassembled WGS sequence"/>
</dbReference>
<evidence type="ECO:0000256" key="2">
    <source>
        <dbReference type="SAM" id="SignalP"/>
    </source>
</evidence>
<sequence>MSSRVFFPLVFIAIWTLVSVRSTPVSADSTTIELEQTETDKSPVTEAGTDEDDRKQEGLQGCGCGCGCGGCYYISQDIDDNVNDSGTEMEKVSNSLPDQPPTLPPHALEDEQ</sequence>
<feature type="compositionally biased region" description="Polar residues" evidence="1">
    <location>
        <begin position="23"/>
        <end position="34"/>
    </location>
</feature>
<dbReference type="Proteomes" id="UP000274504">
    <property type="component" value="Unassembled WGS sequence"/>
</dbReference>
<gene>
    <name evidence="3" type="ORF">HDID_LOCUS3087</name>
    <name evidence="4" type="ORF">WMSIL1_LOCUS12326</name>
</gene>
<reference evidence="7" key="1">
    <citation type="submission" date="2017-02" db="UniProtKB">
        <authorList>
            <consortium name="WormBaseParasite"/>
        </authorList>
    </citation>
    <scope>IDENTIFICATION</scope>
</reference>
<feature type="signal peptide" evidence="2">
    <location>
        <begin position="1"/>
        <end position="27"/>
    </location>
</feature>
<keyword evidence="6" id="KW-1185">Reference proteome</keyword>
<feature type="chain" id="PRO_5044546512" evidence="2">
    <location>
        <begin position="28"/>
        <end position="112"/>
    </location>
</feature>
<keyword evidence="2" id="KW-0732">Signal</keyword>
<evidence type="ECO:0000313" key="6">
    <source>
        <dbReference type="Proteomes" id="UP000321570"/>
    </source>
</evidence>